<dbReference type="Proteomes" id="UP000195814">
    <property type="component" value="Chromosome"/>
</dbReference>
<feature type="transmembrane region" description="Helical" evidence="6">
    <location>
        <begin position="139"/>
        <end position="162"/>
    </location>
</feature>
<feature type="domain" description="Major facilitator superfamily (MFS) profile" evidence="7">
    <location>
        <begin position="11"/>
        <end position="451"/>
    </location>
</feature>
<dbReference type="Pfam" id="PF07690">
    <property type="entry name" value="MFS_1"/>
    <property type="match status" value="1"/>
</dbReference>
<evidence type="ECO:0000313" key="11">
    <source>
        <dbReference type="Proteomes" id="UP000195814"/>
    </source>
</evidence>
<dbReference type="PANTHER" id="PTHR42718:SF9">
    <property type="entry name" value="MAJOR FACILITATOR SUPERFAMILY MULTIDRUG TRANSPORTER MFSC"/>
    <property type="match status" value="1"/>
</dbReference>
<protein>
    <recommendedName>
        <fullName evidence="7">Major facilitator superfamily (MFS) profile domain-containing protein</fullName>
    </recommendedName>
</protein>
<feature type="transmembrane region" description="Helical" evidence="6">
    <location>
        <begin position="223"/>
        <end position="242"/>
    </location>
</feature>
<dbReference type="Gene3D" id="1.20.1250.20">
    <property type="entry name" value="MFS general substrate transporter like domains"/>
    <property type="match status" value="1"/>
</dbReference>
<dbReference type="GO" id="GO:0022857">
    <property type="term" value="F:transmembrane transporter activity"/>
    <property type="evidence" value="ECO:0007669"/>
    <property type="project" value="InterPro"/>
</dbReference>
<dbReference type="GO" id="GO:0016020">
    <property type="term" value="C:membrane"/>
    <property type="evidence" value="ECO:0007669"/>
    <property type="project" value="UniProtKB-SubCell"/>
</dbReference>
<keyword evidence="4 6" id="KW-1133">Transmembrane helix</keyword>
<feature type="transmembrane region" description="Helical" evidence="6">
    <location>
        <begin position="51"/>
        <end position="69"/>
    </location>
</feature>
<evidence type="ECO:0000256" key="5">
    <source>
        <dbReference type="ARBA" id="ARBA00023136"/>
    </source>
</evidence>
<dbReference type="OrthoDB" id="2412976at2"/>
<accession>A0A1Y0L8N7</accession>
<dbReference type="EMBL" id="CP015581">
    <property type="protein sequence ID" value="ARU98433.1"/>
    <property type="molecule type" value="Genomic_DNA"/>
</dbReference>
<reference evidence="10 11" key="1">
    <citation type="submission" date="2016-05" db="EMBL/GenBank/DDBJ databases">
        <title>Complete genome sequence of two 2,5-diketo-D-glunonic acid producing strain Tatumella citrea.</title>
        <authorList>
            <person name="Duan C."/>
            <person name="Yang J."/>
            <person name="Yang S."/>
        </authorList>
    </citation>
    <scope>NUCLEOTIDE SEQUENCE [LARGE SCALE GENOMIC DNA]</scope>
    <source>
        <strain evidence="9 10">ATCC 39140</strain>
        <strain evidence="8 11">DSM 13699</strain>
    </source>
</reference>
<comment type="subcellular location">
    <subcellularLocation>
        <location evidence="1">Membrane</location>
        <topology evidence="1">Multi-pass membrane protein</topology>
    </subcellularLocation>
</comment>
<proteinExistence type="predicted"/>
<name>A0A1Y0L8N7_TATCI</name>
<dbReference type="AlphaFoldDB" id="A0A1Y0L8N7"/>
<evidence type="ECO:0000313" key="9">
    <source>
        <dbReference type="EMBL" id="ARU98433.1"/>
    </source>
</evidence>
<feature type="transmembrane region" description="Helical" evidence="6">
    <location>
        <begin position="329"/>
        <end position="352"/>
    </location>
</feature>
<keyword evidence="2" id="KW-0813">Transport</keyword>
<gene>
    <name evidence="8" type="ORF">A7K98_11810</name>
    <name evidence="9" type="ORF">A7K99_11805</name>
</gene>
<evidence type="ECO:0000313" key="8">
    <source>
        <dbReference type="EMBL" id="ARU94394.1"/>
    </source>
</evidence>
<feature type="transmembrane region" description="Helical" evidence="6">
    <location>
        <begin position="358"/>
        <end position="380"/>
    </location>
</feature>
<feature type="transmembrane region" description="Helical" evidence="6">
    <location>
        <begin position="168"/>
        <end position="186"/>
    </location>
</feature>
<evidence type="ECO:0000256" key="2">
    <source>
        <dbReference type="ARBA" id="ARBA00022448"/>
    </source>
</evidence>
<feature type="transmembrane region" description="Helical" evidence="6">
    <location>
        <begin position="401"/>
        <end position="418"/>
    </location>
</feature>
<evidence type="ECO:0000259" key="7">
    <source>
        <dbReference type="PROSITE" id="PS50850"/>
    </source>
</evidence>
<feature type="transmembrane region" description="Helical" evidence="6">
    <location>
        <begin position="424"/>
        <end position="444"/>
    </location>
</feature>
<dbReference type="PANTHER" id="PTHR42718">
    <property type="entry name" value="MAJOR FACILITATOR SUPERFAMILY MULTIDRUG TRANSPORTER MFSC"/>
    <property type="match status" value="1"/>
</dbReference>
<feature type="transmembrane region" description="Helical" evidence="6">
    <location>
        <begin position="263"/>
        <end position="289"/>
    </location>
</feature>
<keyword evidence="10" id="KW-1185">Reference proteome</keyword>
<feature type="transmembrane region" description="Helical" evidence="6">
    <location>
        <begin position="301"/>
        <end position="322"/>
    </location>
</feature>
<evidence type="ECO:0000256" key="6">
    <source>
        <dbReference type="SAM" id="Phobius"/>
    </source>
</evidence>
<dbReference type="EMBL" id="CP015579">
    <property type="protein sequence ID" value="ARU94394.1"/>
    <property type="molecule type" value="Genomic_DNA"/>
</dbReference>
<sequence>MITKQASKRWFTAASCLGIVLVQLDVSIVNVGLHSLKQAYNASVSDLEWVINAYALVFAALMLSSGSIVDRFGSKKTFISGVLIFIVASVCCALAPTIGWLDFTRGLQGIGAALLLPSSLTLLRQYFSDSHERSSAIAMWAAAGSLALVAGPVAGGLLIRFFGWKSLFLINFPLGILSVMIIQRLAPASPQSQAKINLPGQALIVAGLAMLTFTLTGAGNYGWTNPVILATLLPGVALMVVFHRVDSRSTIPVIARSVRDNPLMISAVVIGFLCNLVFYGAVFIFSIFFQNRLHLSALETGIAFMPMMALTALVNFCSRWFISWSSIRTLSLLGSLISLLGFVIILFITAGWTADQLFIPMILLGSGTSFAMPVMTNIVISQATQNSAGSASAFFNCARQMGGVTGVAVFGLILSAGSDNMTQGLRLIATAAAMVVVAWIIISLKKLPALKLRELSSHE</sequence>
<dbReference type="CDD" id="cd17321">
    <property type="entry name" value="MFS_MMR_MDR_like"/>
    <property type="match status" value="1"/>
</dbReference>
<evidence type="ECO:0000256" key="3">
    <source>
        <dbReference type="ARBA" id="ARBA00022692"/>
    </source>
</evidence>
<dbReference type="InterPro" id="IPR036259">
    <property type="entry name" value="MFS_trans_sf"/>
</dbReference>
<dbReference type="PROSITE" id="PS50850">
    <property type="entry name" value="MFS"/>
    <property type="match status" value="1"/>
</dbReference>
<dbReference type="Gene3D" id="1.20.1720.10">
    <property type="entry name" value="Multidrug resistance protein D"/>
    <property type="match status" value="1"/>
</dbReference>
<evidence type="ECO:0000256" key="1">
    <source>
        <dbReference type="ARBA" id="ARBA00004141"/>
    </source>
</evidence>
<dbReference type="Proteomes" id="UP000195729">
    <property type="component" value="Chromosome"/>
</dbReference>
<dbReference type="InterPro" id="IPR020846">
    <property type="entry name" value="MFS_dom"/>
</dbReference>
<organism evidence="8 11">
    <name type="scientific">Tatumella citrea</name>
    <name type="common">Pantoea citrea</name>
    <dbReference type="NCBI Taxonomy" id="53336"/>
    <lineage>
        <taxon>Bacteria</taxon>
        <taxon>Pseudomonadati</taxon>
        <taxon>Pseudomonadota</taxon>
        <taxon>Gammaproteobacteria</taxon>
        <taxon>Enterobacterales</taxon>
        <taxon>Erwiniaceae</taxon>
        <taxon>Tatumella</taxon>
    </lineage>
</organism>
<dbReference type="SUPFAM" id="SSF103473">
    <property type="entry name" value="MFS general substrate transporter"/>
    <property type="match status" value="1"/>
</dbReference>
<evidence type="ECO:0000313" key="10">
    <source>
        <dbReference type="Proteomes" id="UP000195729"/>
    </source>
</evidence>
<dbReference type="RefSeq" id="WP_087488756.1">
    <property type="nucleotide sequence ID" value="NZ_CP015579.1"/>
</dbReference>
<dbReference type="InterPro" id="IPR011701">
    <property type="entry name" value="MFS"/>
</dbReference>
<feature type="transmembrane region" description="Helical" evidence="6">
    <location>
        <begin position="81"/>
        <end position="101"/>
    </location>
</feature>
<dbReference type="KEGG" id="tci:A7K98_11810"/>
<keyword evidence="3 6" id="KW-0812">Transmembrane</keyword>
<evidence type="ECO:0000256" key="4">
    <source>
        <dbReference type="ARBA" id="ARBA00022989"/>
    </source>
</evidence>
<keyword evidence="5 6" id="KW-0472">Membrane</keyword>